<evidence type="ECO:0000259" key="2">
    <source>
        <dbReference type="PROSITE" id="PS50222"/>
    </source>
</evidence>
<evidence type="ECO:0000256" key="1">
    <source>
        <dbReference type="ARBA" id="ARBA00022837"/>
    </source>
</evidence>
<dbReference type="InterPro" id="IPR018247">
    <property type="entry name" value="EF_Hand_1_Ca_BS"/>
</dbReference>
<evidence type="ECO:0000313" key="4">
    <source>
        <dbReference type="Proteomes" id="UP000636800"/>
    </source>
</evidence>
<dbReference type="InterPro" id="IPR044205">
    <property type="entry name" value="KIC/PBP1/KRP1"/>
</dbReference>
<organism evidence="3 4">
    <name type="scientific">Vanilla planifolia</name>
    <name type="common">Vanilla</name>
    <dbReference type="NCBI Taxonomy" id="51239"/>
    <lineage>
        <taxon>Eukaryota</taxon>
        <taxon>Viridiplantae</taxon>
        <taxon>Streptophyta</taxon>
        <taxon>Embryophyta</taxon>
        <taxon>Tracheophyta</taxon>
        <taxon>Spermatophyta</taxon>
        <taxon>Magnoliopsida</taxon>
        <taxon>Liliopsida</taxon>
        <taxon>Asparagales</taxon>
        <taxon>Orchidaceae</taxon>
        <taxon>Vanilloideae</taxon>
        <taxon>Vanilleae</taxon>
        <taxon>Vanilla</taxon>
    </lineage>
</organism>
<dbReference type="PROSITE" id="PS50222">
    <property type="entry name" value="EF_HAND_2"/>
    <property type="match status" value="1"/>
</dbReference>
<dbReference type="SMART" id="SM00054">
    <property type="entry name" value="EFh"/>
    <property type="match status" value="1"/>
</dbReference>
<dbReference type="InterPro" id="IPR011992">
    <property type="entry name" value="EF-hand-dom_pair"/>
</dbReference>
<reference evidence="3 4" key="1">
    <citation type="journal article" date="2020" name="Nat. Food">
        <title>A phased Vanilla planifolia genome enables genetic improvement of flavour and production.</title>
        <authorList>
            <person name="Hasing T."/>
            <person name="Tang H."/>
            <person name="Brym M."/>
            <person name="Khazi F."/>
            <person name="Huang T."/>
            <person name="Chambers A.H."/>
        </authorList>
    </citation>
    <scope>NUCLEOTIDE SEQUENCE [LARGE SCALE GENOMIC DNA]</scope>
    <source>
        <tissue evidence="3">Leaf</tissue>
    </source>
</reference>
<name>A0A835RXR7_VANPL</name>
<sequence>MPISSSPHQPYLIQSFYLFISSKMAGRALEFEDFLPVIAENIGEDGLITELCNGFRLLMDPARGLITFESLKRNSALLGLDGMRDEELKGMLREGDLDGDGVLNEMEFCVLMVRLSPELMGESRRWIDEAFRQAEDAICQNILQRAYLCSFYNVPIMGQGKGLYSMAKLKTFLAFMVNALR</sequence>
<accession>A0A835RXR7</accession>
<dbReference type="AlphaFoldDB" id="A0A835RXR7"/>
<dbReference type="InterPro" id="IPR002048">
    <property type="entry name" value="EF_hand_dom"/>
</dbReference>
<feature type="domain" description="EF-hand" evidence="2">
    <location>
        <begin position="83"/>
        <end position="118"/>
    </location>
</feature>
<dbReference type="PANTHER" id="PTHR47319">
    <property type="entry name" value="CALCIUM-BINDING PROTEIN KIC"/>
    <property type="match status" value="1"/>
</dbReference>
<dbReference type="OrthoDB" id="2017219at2759"/>
<dbReference type="Proteomes" id="UP000636800">
    <property type="component" value="Chromosome 1"/>
</dbReference>
<dbReference type="GO" id="GO:0005509">
    <property type="term" value="F:calcium ion binding"/>
    <property type="evidence" value="ECO:0007669"/>
    <property type="project" value="InterPro"/>
</dbReference>
<protein>
    <recommendedName>
        <fullName evidence="2">EF-hand domain-containing protein</fullName>
    </recommendedName>
</protein>
<dbReference type="Gene3D" id="1.10.238.10">
    <property type="entry name" value="EF-hand"/>
    <property type="match status" value="1"/>
</dbReference>
<dbReference type="Pfam" id="PF13833">
    <property type="entry name" value="EF-hand_8"/>
    <property type="match status" value="1"/>
</dbReference>
<dbReference type="PANTHER" id="PTHR47319:SF6">
    <property type="entry name" value="OS06G0683400 PROTEIN"/>
    <property type="match status" value="1"/>
</dbReference>
<comment type="caution">
    <text evidence="3">The sequence shown here is derived from an EMBL/GenBank/DDBJ whole genome shotgun (WGS) entry which is preliminary data.</text>
</comment>
<dbReference type="PROSITE" id="PS00018">
    <property type="entry name" value="EF_HAND_1"/>
    <property type="match status" value="1"/>
</dbReference>
<keyword evidence="1" id="KW-0106">Calcium</keyword>
<keyword evidence="4" id="KW-1185">Reference proteome</keyword>
<dbReference type="SUPFAM" id="SSF47473">
    <property type="entry name" value="EF-hand"/>
    <property type="match status" value="1"/>
</dbReference>
<dbReference type="EMBL" id="JADCNL010000001">
    <property type="protein sequence ID" value="KAG0497519.1"/>
    <property type="molecule type" value="Genomic_DNA"/>
</dbReference>
<evidence type="ECO:0000313" key="3">
    <source>
        <dbReference type="EMBL" id="KAG0497519.1"/>
    </source>
</evidence>
<proteinExistence type="predicted"/>
<gene>
    <name evidence="3" type="ORF">HPP92_002210</name>
</gene>